<organism evidence="1 2">
    <name type="scientific">Nonomuraea composti</name>
    <dbReference type="NCBI Taxonomy" id="2720023"/>
    <lineage>
        <taxon>Bacteria</taxon>
        <taxon>Bacillati</taxon>
        <taxon>Actinomycetota</taxon>
        <taxon>Actinomycetes</taxon>
        <taxon>Streptosporangiales</taxon>
        <taxon>Streptosporangiaceae</taxon>
        <taxon>Nonomuraea</taxon>
    </lineage>
</organism>
<evidence type="ECO:0008006" key="3">
    <source>
        <dbReference type="Google" id="ProtNLM"/>
    </source>
</evidence>
<evidence type="ECO:0000313" key="1">
    <source>
        <dbReference type="EMBL" id="NJP94089.1"/>
    </source>
</evidence>
<protein>
    <recommendedName>
        <fullName evidence="3">D-alanyl-D-alanine carboxypeptidase</fullName>
    </recommendedName>
</protein>
<proteinExistence type="predicted"/>
<dbReference type="RefSeq" id="WP_168014684.1">
    <property type="nucleotide sequence ID" value="NZ_JAATEP010000026.1"/>
</dbReference>
<evidence type="ECO:0000313" key="2">
    <source>
        <dbReference type="Proteomes" id="UP000696294"/>
    </source>
</evidence>
<dbReference type="EMBL" id="JAATEP010000026">
    <property type="protein sequence ID" value="NJP94089.1"/>
    <property type="molecule type" value="Genomic_DNA"/>
</dbReference>
<keyword evidence="2" id="KW-1185">Reference proteome</keyword>
<comment type="caution">
    <text evidence="1">The sequence shown here is derived from an EMBL/GenBank/DDBJ whole genome shotgun (WGS) entry which is preliminary data.</text>
</comment>
<reference evidence="1 2" key="1">
    <citation type="submission" date="2020-03" db="EMBL/GenBank/DDBJ databases">
        <title>WGS of actinomycetes isolated from Thailand.</title>
        <authorList>
            <person name="Thawai C."/>
        </authorList>
    </citation>
    <scope>NUCLEOTIDE SEQUENCE [LARGE SCALE GENOMIC DNA]</scope>
    <source>
        <strain evidence="1 2">FMUSA5-5</strain>
    </source>
</reference>
<accession>A0ABX1B8G6</accession>
<dbReference type="Proteomes" id="UP000696294">
    <property type="component" value="Unassembled WGS sequence"/>
</dbReference>
<name>A0ABX1B8G6_9ACTN</name>
<gene>
    <name evidence="1" type="ORF">HCN51_32425</name>
</gene>
<sequence>MSVTLALTDQDQLTLRIAAWGAVSLMSAAGAAGSAHKVATHGSIALTSATGPVGHVLAKAPKGVTYGKTVAALADQVLPALTASMALLKQQSPAEAANFRGTVLVAVEAAIRSGQGDPSPTLTDMSRKIVEALDAA</sequence>